<dbReference type="PANTHER" id="PTHR24349">
    <property type="entry name" value="SERINE/THREONINE-PROTEIN KINASE"/>
    <property type="match status" value="1"/>
</dbReference>
<dbReference type="InterPro" id="IPR000719">
    <property type="entry name" value="Prot_kinase_dom"/>
</dbReference>
<dbReference type="GO" id="GO:0005524">
    <property type="term" value="F:ATP binding"/>
    <property type="evidence" value="ECO:0007669"/>
    <property type="project" value="UniProtKB-KW"/>
</dbReference>
<dbReference type="SMART" id="SM00220">
    <property type="entry name" value="S_TKc"/>
    <property type="match status" value="1"/>
</dbReference>
<dbReference type="InterPro" id="IPR011009">
    <property type="entry name" value="Kinase-like_dom_sf"/>
</dbReference>
<comment type="catalytic activity">
    <reaction evidence="12">
        <text>L-threonyl-[protein] + ATP = O-phospho-L-threonyl-[protein] + ADP + H(+)</text>
        <dbReference type="Rhea" id="RHEA:46608"/>
        <dbReference type="Rhea" id="RHEA-COMP:11060"/>
        <dbReference type="Rhea" id="RHEA-COMP:11605"/>
        <dbReference type="ChEBI" id="CHEBI:15378"/>
        <dbReference type="ChEBI" id="CHEBI:30013"/>
        <dbReference type="ChEBI" id="CHEBI:30616"/>
        <dbReference type="ChEBI" id="CHEBI:61977"/>
        <dbReference type="ChEBI" id="CHEBI:456216"/>
        <dbReference type="EC" id="2.7.11.1"/>
    </reaction>
</comment>
<evidence type="ECO:0000256" key="1">
    <source>
        <dbReference type="ARBA" id="ARBA00001946"/>
    </source>
</evidence>
<feature type="domain" description="EF-hand" evidence="16">
    <location>
        <begin position="456"/>
        <end position="491"/>
    </location>
</feature>
<keyword evidence="10" id="KW-0067">ATP-binding</keyword>
<dbReference type="Pfam" id="PF00069">
    <property type="entry name" value="Pkinase"/>
    <property type="match status" value="1"/>
</dbReference>
<evidence type="ECO:0000259" key="16">
    <source>
        <dbReference type="PROSITE" id="PS50222"/>
    </source>
</evidence>
<gene>
    <name evidence="17" type="ORF">ALAG00032_LOCUS11360</name>
</gene>
<evidence type="ECO:0000256" key="12">
    <source>
        <dbReference type="ARBA" id="ARBA00047899"/>
    </source>
</evidence>
<dbReference type="SMART" id="SM00054">
    <property type="entry name" value="EFh"/>
    <property type="match status" value="4"/>
</dbReference>
<evidence type="ECO:0000256" key="5">
    <source>
        <dbReference type="ARBA" id="ARBA00022723"/>
    </source>
</evidence>
<dbReference type="SUPFAM" id="SSF47473">
    <property type="entry name" value="EF-hand"/>
    <property type="match status" value="1"/>
</dbReference>
<evidence type="ECO:0000256" key="4">
    <source>
        <dbReference type="ARBA" id="ARBA00022679"/>
    </source>
</evidence>
<evidence type="ECO:0000259" key="15">
    <source>
        <dbReference type="PROSITE" id="PS50011"/>
    </source>
</evidence>
<keyword evidence="9" id="KW-0106">Calcium</keyword>
<feature type="region of interest" description="Disordered" evidence="14">
    <location>
        <begin position="521"/>
        <end position="562"/>
    </location>
</feature>
<feature type="domain" description="EF-hand" evidence="16">
    <location>
        <begin position="423"/>
        <end position="455"/>
    </location>
</feature>
<accession>A0A7S3K0F3</accession>
<dbReference type="EMBL" id="HBIJ01017054">
    <property type="protein sequence ID" value="CAE0370581.1"/>
    <property type="molecule type" value="Transcribed_RNA"/>
</dbReference>
<evidence type="ECO:0000256" key="3">
    <source>
        <dbReference type="ARBA" id="ARBA00022527"/>
    </source>
</evidence>
<protein>
    <recommendedName>
        <fullName evidence="2">non-specific serine/threonine protein kinase</fullName>
        <ecNumber evidence="2">2.7.11.1</ecNumber>
    </recommendedName>
</protein>
<dbReference type="InterPro" id="IPR011992">
    <property type="entry name" value="EF-hand-dom_pair"/>
</dbReference>
<dbReference type="GO" id="GO:0005509">
    <property type="term" value="F:calcium ion binding"/>
    <property type="evidence" value="ECO:0007669"/>
    <property type="project" value="InterPro"/>
</dbReference>
<dbReference type="CDD" id="cd05117">
    <property type="entry name" value="STKc_CAMK"/>
    <property type="match status" value="1"/>
</dbReference>
<feature type="region of interest" description="Disordered" evidence="14">
    <location>
        <begin position="302"/>
        <end position="338"/>
    </location>
</feature>
<dbReference type="Pfam" id="PF13833">
    <property type="entry name" value="EF-hand_8"/>
    <property type="match status" value="1"/>
</dbReference>
<keyword evidence="7" id="KW-0547">Nucleotide-binding</keyword>
<evidence type="ECO:0000313" key="17">
    <source>
        <dbReference type="EMBL" id="CAE0370581.1"/>
    </source>
</evidence>
<evidence type="ECO:0000256" key="14">
    <source>
        <dbReference type="SAM" id="MobiDB-lite"/>
    </source>
</evidence>
<dbReference type="Gene3D" id="3.30.200.20">
    <property type="entry name" value="Phosphorylase Kinase, domain 1"/>
    <property type="match status" value="1"/>
</dbReference>
<dbReference type="Gene3D" id="1.10.510.10">
    <property type="entry name" value="Transferase(Phosphotransferase) domain 1"/>
    <property type="match status" value="1"/>
</dbReference>
<comment type="similarity">
    <text evidence="11">Belongs to the protein kinase superfamily. Ser/Thr protein kinase family. CDPK subfamily.</text>
</comment>
<evidence type="ECO:0000256" key="6">
    <source>
        <dbReference type="ARBA" id="ARBA00022737"/>
    </source>
</evidence>
<feature type="compositionally biased region" description="Polar residues" evidence="14">
    <location>
        <begin position="303"/>
        <end position="316"/>
    </location>
</feature>
<dbReference type="SUPFAM" id="SSF56112">
    <property type="entry name" value="Protein kinase-like (PK-like)"/>
    <property type="match status" value="1"/>
</dbReference>
<dbReference type="GO" id="GO:0004674">
    <property type="term" value="F:protein serine/threonine kinase activity"/>
    <property type="evidence" value="ECO:0007669"/>
    <property type="project" value="UniProtKB-KW"/>
</dbReference>
<evidence type="ECO:0000256" key="9">
    <source>
        <dbReference type="ARBA" id="ARBA00022837"/>
    </source>
</evidence>
<keyword evidence="8" id="KW-0418">Kinase</keyword>
<keyword evidence="3" id="KW-0723">Serine/threonine-protein kinase</keyword>
<dbReference type="InterPro" id="IPR050205">
    <property type="entry name" value="CDPK_Ser/Thr_kinases"/>
</dbReference>
<dbReference type="Gene3D" id="1.10.238.10">
    <property type="entry name" value="EF-hand"/>
    <property type="match status" value="2"/>
</dbReference>
<organism evidence="17">
    <name type="scientific">Aureoumbra lagunensis</name>
    <dbReference type="NCBI Taxonomy" id="44058"/>
    <lineage>
        <taxon>Eukaryota</taxon>
        <taxon>Sar</taxon>
        <taxon>Stramenopiles</taxon>
        <taxon>Ochrophyta</taxon>
        <taxon>Pelagophyceae</taxon>
        <taxon>Pelagomonadales</taxon>
        <taxon>Aureoumbra</taxon>
    </lineage>
</organism>
<feature type="domain" description="EF-hand" evidence="16">
    <location>
        <begin position="386"/>
        <end position="421"/>
    </location>
</feature>
<dbReference type="PROSITE" id="PS00018">
    <property type="entry name" value="EF_HAND_1"/>
    <property type="match status" value="1"/>
</dbReference>
<dbReference type="Pfam" id="PF13499">
    <property type="entry name" value="EF-hand_7"/>
    <property type="match status" value="1"/>
</dbReference>
<dbReference type="PROSITE" id="PS50222">
    <property type="entry name" value="EF_HAND_2"/>
    <property type="match status" value="3"/>
</dbReference>
<proteinExistence type="inferred from homology"/>
<evidence type="ECO:0000256" key="13">
    <source>
        <dbReference type="ARBA" id="ARBA00048679"/>
    </source>
</evidence>
<dbReference type="CDD" id="cd00051">
    <property type="entry name" value="EFh"/>
    <property type="match status" value="1"/>
</dbReference>
<evidence type="ECO:0000256" key="10">
    <source>
        <dbReference type="ARBA" id="ARBA00022840"/>
    </source>
</evidence>
<evidence type="ECO:0000256" key="11">
    <source>
        <dbReference type="ARBA" id="ARBA00024334"/>
    </source>
</evidence>
<dbReference type="PROSITE" id="PS50011">
    <property type="entry name" value="PROTEIN_KINASE_DOM"/>
    <property type="match status" value="1"/>
</dbReference>
<dbReference type="InterPro" id="IPR008271">
    <property type="entry name" value="Ser/Thr_kinase_AS"/>
</dbReference>
<comment type="cofactor">
    <cofactor evidence="1">
        <name>Mg(2+)</name>
        <dbReference type="ChEBI" id="CHEBI:18420"/>
    </cofactor>
</comment>
<dbReference type="PROSITE" id="PS00108">
    <property type="entry name" value="PROTEIN_KINASE_ST"/>
    <property type="match status" value="1"/>
</dbReference>
<feature type="domain" description="Protein kinase" evidence="15">
    <location>
        <begin position="40"/>
        <end position="296"/>
    </location>
</feature>
<dbReference type="EC" id="2.7.11.1" evidence="2"/>
<comment type="catalytic activity">
    <reaction evidence="13">
        <text>L-seryl-[protein] + ATP = O-phospho-L-seryl-[protein] + ADP + H(+)</text>
        <dbReference type="Rhea" id="RHEA:17989"/>
        <dbReference type="Rhea" id="RHEA-COMP:9863"/>
        <dbReference type="Rhea" id="RHEA-COMP:11604"/>
        <dbReference type="ChEBI" id="CHEBI:15378"/>
        <dbReference type="ChEBI" id="CHEBI:29999"/>
        <dbReference type="ChEBI" id="CHEBI:30616"/>
        <dbReference type="ChEBI" id="CHEBI:83421"/>
        <dbReference type="ChEBI" id="CHEBI:456216"/>
        <dbReference type="EC" id="2.7.11.1"/>
    </reaction>
</comment>
<keyword evidence="4" id="KW-0808">Transferase</keyword>
<sequence>MGQCLSGVTFKHERSISSHSRSTRGNMLRQRVGQDVEKYYDILGTIGRGSIGNVCRCRHRESGRVYALKTIKTSRMSKEMVDELMNEVEILMSLDHPNIVKPIELFSRRREIYFIMVLCTGGDLYKRAPYTENEAARIVAMVTDVIDYMHAYKVVHRDIKFENVLFFSKAYDAEIMVIDFGLSKANYTVKREGKLDEFVGTLYSMAPEVIRGSYDEKCDVWSLGVITYMLLAGAMPFTRFDDERKFLRDLEAQRYDMHRRPIAKRSDDAKNFVRSLLIANPAKRPSAAKVKKHPWIIHRRRSIQQADKSGTTSAASSFGIPSPNLSEAPLSSSSEQNYNEREDSIMHNNMYNSQDNLIADALSKYATSTKLRRIALMVVAHRSDCDALREIREAFRAIDTHNEGFITFDELKVVLERAHFDHENVRAIFDAVDHDGTGRISYTEFIAACLEGSSLVQEDQLAEAFDRLDADESGSISRENLRDILGNQFTPQLVDEILSEVDMLNNNGGEISKETFMSLMRGKRQKRIKEKDEGSKIASDASKPKPRKSAKPPSVLKEESIH</sequence>
<evidence type="ECO:0000256" key="2">
    <source>
        <dbReference type="ARBA" id="ARBA00012513"/>
    </source>
</evidence>
<evidence type="ECO:0000256" key="7">
    <source>
        <dbReference type="ARBA" id="ARBA00022741"/>
    </source>
</evidence>
<reference evidence="17" key="1">
    <citation type="submission" date="2021-01" db="EMBL/GenBank/DDBJ databases">
        <authorList>
            <person name="Corre E."/>
            <person name="Pelletier E."/>
            <person name="Niang G."/>
            <person name="Scheremetjew M."/>
            <person name="Finn R."/>
            <person name="Kale V."/>
            <person name="Holt S."/>
            <person name="Cochrane G."/>
            <person name="Meng A."/>
            <person name="Brown T."/>
            <person name="Cohen L."/>
        </authorList>
    </citation>
    <scope>NUCLEOTIDE SEQUENCE</scope>
    <source>
        <strain evidence="17">CCMP1510</strain>
    </source>
</reference>
<feature type="compositionally biased region" description="Polar residues" evidence="14">
    <location>
        <begin position="323"/>
        <end position="337"/>
    </location>
</feature>
<dbReference type="InterPro" id="IPR002048">
    <property type="entry name" value="EF_hand_dom"/>
</dbReference>
<dbReference type="FunFam" id="3.30.200.20:FF:000315">
    <property type="entry name" value="Calcium-dependent protein kinase 3"/>
    <property type="match status" value="1"/>
</dbReference>
<keyword evidence="5" id="KW-0479">Metal-binding</keyword>
<name>A0A7S3K0F3_9STRA</name>
<keyword evidence="6" id="KW-0677">Repeat</keyword>
<dbReference type="InterPro" id="IPR018247">
    <property type="entry name" value="EF_Hand_1_Ca_BS"/>
</dbReference>
<evidence type="ECO:0000256" key="8">
    <source>
        <dbReference type="ARBA" id="ARBA00022777"/>
    </source>
</evidence>
<dbReference type="AlphaFoldDB" id="A0A7S3K0F3"/>